<keyword evidence="7" id="KW-1185">Reference proteome</keyword>
<dbReference type="GO" id="GO:0046872">
    <property type="term" value="F:metal ion binding"/>
    <property type="evidence" value="ECO:0007669"/>
    <property type="project" value="UniProtKB-KW"/>
</dbReference>
<dbReference type="PANTHER" id="PTHR23407">
    <property type="entry name" value="ATPASE INHIBITOR/5-FORMYLTETRAHYDROFOLATE CYCLO-LIGASE"/>
    <property type="match status" value="1"/>
</dbReference>
<dbReference type="NCBIfam" id="TIGR02727">
    <property type="entry name" value="MTHFS_bact"/>
    <property type="match status" value="1"/>
</dbReference>
<dbReference type="InterPro" id="IPR024185">
    <property type="entry name" value="FTHF_cligase-like_sf"/>
</dbReference>
<dbReference type="InterPro" id="IPR037171">
    <property type="entry name" value="NagB/RpiA_transferase-like"/>
</dbReference>
<gene>
    <name evidence="6" type="ORF">HNQ39_003707</name>
</gene>
<name>A0A7W9SS79_ARMRO</name>
<comment type="catalytic activity">
    <reaction evidence="5">
        <text>(6S)-5-formyl-5,6,7,8-tetrahydrofolate + ATP = (6R)-5,10-methenyltetrahydrofolate + ADP + phosphate</text>
        <dbReference type="Rhea" id="RHEA:10488"/>
        <dbReference type="ChEBI" id="CHEBI:30616"/>
        <dbReference type="ChEBI" id="CHEBI:43474"/>
        <dbReference type="ChEBI" id="CHEBI:57455"/>
        <dbReference type="ChEBI" id="CHEBI:57457"/>
        <dbReference type="ChEBI" id="CHEBI:456216"/>
        <dbReference type="EC" id="6.3.3.2"/>
    </reaction>
</comment>
<dbReference type="Proteomes" id="UP000520814">
    <property type="component" value="Unassembled WGS sequence"/>
</dbReference>
<comment type="similarity">
    <text evidence="1 5">Belongs to the 5-formyltetrahydrofolate cyclo-ligase family.</text>
</comment>
<dbReference type="SUPFAM" id="SSF100950">
    <property type="entry name" value="NagB/RpiA/CoA transferase-like"/>
    <property type="match status" value="1"/>
</dbReference>
<evidence type="ECO:0000256" key="1">
    <source>
        <dbReference type="ARBA" id="ARBA00010638"/>
    </source>
</evidence>
<keyword evidence="6" id="KW-0436">Ligase</keyword>
<dbReference type="GO" id="GO:0009396">
    <property type="term" value="P:folic acid-containing compound biosynthetic process"/>
    <property type="evidence" value="ECO:0007669"/>
    <property type="project" value="TreeGrafter"/>
</dbReference>
<dbReference type="PANTHER" id="PTHR23407:SF1">
    <property type="entry name" value="5-FORMYLTETRAHYDROFOLATE CYCLO-LIGASE"/>
    <property type="match status" value="1"/>
</dbReference>
<organism evidence="6 7">
    <name type="scientific">Armatimonas rosea</name>
    <dbReference type="NCBI Taxonomy" id="685828"/>
    <lineage>
        <taxon>Bacteria</taxon>
        <taxon>Bacillati</taxon>
        <taxon>Armatimonadota</taxon>
        <taxon>Armatimonadia</taxon>
        <taxon>Armatimonadales</taxon>
        <taxon>Armatimonadaceae</taxon>
        <taxon>Armatimonas</taxon>
    </lineage>
</organism>
<feature type="binding site" evidence="4">
    <location>
        <position position="58"/>
    </location>
    <ligand>
        <name>substrate</name>
    </ligand>
</feature>
<dbReference type="AlphaFoldDB" id="A0A7W9SS79"/>
<dbReference type="InterPro" id="IPR002698">
    <property type="entry name" value="FTHF_cligase"/>
</dbReference>
<protein>
    <recommendedName>
        <fullName evidence="5">5-formyltetrahydrofolate cyclo-ligase</fullName>
        <ecNumber evidence="5">6.3.3.2</ecNumber>
    </recommendedName>
</protein>
<comment type="caution">
    <text evidence="6">The sequence shown here is derived from an EMBL/GenBank/DDBJ whole genome shotgun (WGS) entry which is preliminary data.</text>
</comment>
<evidence type="ECO:0000256" key="5">
    <source>
        <dbReference type="RuleBase" id="RU361279"/>
    </source>
</evidence>
<dbReference type="EMBL" id="JACHGW010000003">
    <property type="protein sequence ID" value="MBB6051897.1"/>
    <property type="molecule type" value="Genomic_DNA"/>
</dbReference>
<dbReference type="GO" id="GO:0035999">
    <property type="term" value="P:tetrahydrofolate interconversion"/>
    <property type="evidence" value="ECO:0007669"/>
    <property type="project" value="TreeGrafter"/>
</dbReference>
<keyword evidence="5" id="KW-0460">Magnesium</keyword>
<evidence type="ECO:0000256" key="3">
    <source>
        <dbReference type="ARBA" id="ARBA00022840"/>
    </source>
</evidence>
<feature type="binding site" evidence="4">
    <location>
        <begin position="12"/>
        <end position="16"/>
    </location>
    <ligand>
        <name>ATP</name>
        <dbReference type="ChEBI" id="CHEBI:30616"/>
    </ligand>
</feature>
<evidence type="ECO:0000256" key="2">
    <source>
        <dbReference type="ARBA" id="ARBA00022741"/>
    </source>
</evidence>
<evidence type="ECO:0000256" key="4">
    <source>
        <dbReference type="PIRSR" id="PIRSR006806-1"/>
    </source>
</evidence>
<proteinExistence type="inferred from homology"/>
<dbReference type="RefSeq" id="WP_184199814.1">
    <property type="nucleotide sequence ID" value="NZ_JACHGW010000003.1"/>
</dbReference>
<comment type="cofactor">
    <cofactor evidence="5">
        <name>Mg(2+)</name>
        <dbReference type="ChEBI" id="CHEBI:18420"/>
    </cofactor>
</comment>
<reference evidence="6 7" key="1">
    <citation type="submission" date="2020-08" db="EMBL/GenBank/DDBJ databases">
        <title>Genomic Encyclopedia of Type Strains, Phase IV (KMG-IV): sequencing the most valuable type-strain genomes for metagenomic binning, comparative biology and taxonomic classification.</title>
        <authorList>
            <person name="Goeker M."/>
        </authorList>
    </citation>
    <scope>NUCLEOTIDE SEQUENCE [LARGE SCALE GENOMIC DNA]</scope>
    <source>
        <strain evidence="6 7">DSM 23562</strain>
    </source>
</reference>
<dbReference type="GO" id="GO:0005524">
    <property type="term" value="F:ATP binding"/>
    <property type="evidence" value="ECO:0007669"/>
    <property type="project" value="UniProtKB-KW"/>
</dbReference>
<feature type="binding site" evidence="4">
    <location>
        <begin position="131"/>
        <end position="139"/>
    </location>
    <ligand>
        <name>ATP</name>
        <dbReference type="ChEBI" id="CHEBI:30616"/>
    </ligand>
</feature>
<dbReference type="EC" id="6.3.3.2" evidence="5"/>
<dbReference type="GO" id="GO:0030272">
    <property type="term" value="F:5-formyltetrahydrofolate cyclo-ligase activity"/>
    <property type="evidence" value="ECO:0007669"/>
    <property type="project" value="UniProtKB-EC"/>
</dbReference>
<keyword evidence="3 4" id="KW-0067">ATP-binding</keyword>
<sequence length="179" mass="19669">MSKPTPSPASPKTEWRTWALEARRSLDRASLSAQLHRALLPALVDAQHVLLYAATAEEIDLLSLVAALPETQFYLPRCAPQRRLAVHAYPCPLVTSRFGIREPAADQPEADPFTLDLVLVPALVLDQRGYRLGYGGGYYDRFLPRLRPDCRTLGIAPFIVAELPTDPWDVPVGLLSGGG</sequence>
<dbReference type="Pfam" id="PF01812">
    <property type="entry name" value="5-FTHF_cyc-lig"/>
    <property type="match status" value="1"/>
</dbReference>
<evidence type="ECO:0000313" key="7">
    <source>
        <dbReference type="Proteomes" id="UP000520814"/>
    </source>
</evidence>
<keyword evidence="5" id="KW-0479">Metal-binding</keyword>
<dbReference type="PIRSF" id="PIRSF006806">
    <property type="entry name" value="FTHF_cligase"/>
    <property type="match status" value="1"/>
</dbReference>
<keyword evidence="2 4" id="KW-0547">Nucleotide-binding</keyword>
<dbReference type="Gene3D" id="3.40.50.10420">
    <property type="entry name" value="NagB/RpiA/CoA transferase-like"/>
    <property type="match status" value="1"/>
</dbReference>
<evidence type="ECO:0000313" key="6">
    <source>
        <dbReference type="EMBL" id="MBB6051897.1"/>
    </source>
</evidence>
<accession>A0A7W9SS79</accession>